<feature type="compositionally biased region" description="Low complexity" evidence="2">
    <location>
        <begin position="20"/>
        <end position="45"/>
    </location>
</feature>
<accession>A0ABN8IYW6</accession>
<proteinExistence type="predicted"/>
<protein>
    <submittedName>
        <fullName evidence="3">Uncharacterized protein</fullName>
    </submittedName>
</protein>
<feature type="compositionally biased region" description="Basic residues" evidence="2">
    <location>
        <begin position="282"/>
        <end position="295"/>
    </location>
</feature>
<feature type="region of interest" description="Disordered" evidence="2">
    <location>
        <begin position="15"/>
        <end position="99"/>
    </location>
</feature>
<feature type="compositionally biased region" description="Basic and acidic residues" evidence="2">
    <location>
        <begin position="562"/>
        <end position="571"/>
    </location>
</feature>
<feature type="compositionally biased region" description="Basic and acidic residues" evidence="2">
    <location>
        <begin position="155"/>
        <end position="169"/>
    </location>
</feature>
<feature type="compositionally biased region" description="Polar residues" evidence="2">
    <location>
        <begin position="248"/>
        <end position="266"/>
    </location>
</feature>
<keyword evidence="4" id="KW-1185">Reference proteome</keyword>
<feature type="compositionally biased region" description="Basic and acidic residues" evidence="2">
    <location>
        <begin position="471"/>
        <end position="483"/>
    </location>
</feature>
<feature type="compositionally biased region" description="Basic and acidic residues" evidence="2">
    <location>
        <begin position="349"/>
        <end position="390"/>
    </location>
</feature>
<feature type="compositionally biased region" description="Basic and acidic residues" evidence="2">
    <location>
        <begin position="296"/>
        <end position="327"/>
    </location>
</feature>
<feature type="compositionally biased region" description="Basic and acidic residues" evidence="2">
    <location>
        <begin position="491"/>
        <end position="526"/>
    </location>
</feature>
<evidence type="ECO:0000256" key="1">
    <source>
        <dbReference type="SAM" id="Coils"/>
    </source>
</evidence>
<feature type="region of interest" description="Disordered" evidence="2">
    <location>
        <begin position="799"/>
        <end position="838"/>
    </location>
</feature>
<feature type="region of interest" description="Disordered" evidence="2">
    <location>
        <begin position="447"/>
        <end position="571"/>
    </location>
</feature>
<reference evidence="3" key="1">
    <citation type="submission" date="2022-03" db="EMBL/GenBank/DDBJ databases">
        <authorList>
            <person name="Martin H S."/>
        </authorList>
    </citation>
    <scope>NUCLEOTIDE SEQUENCE</scope>
</reference>
<feature type="region of interest" description="Disordered" evidence="2">
    <location>
        <begin position="207"/>
        <end position="424"/>
    </location>
</feature>
<organism evidence="3 4">
    <name type="scientific">Iphiclides podalirius</name>
    <name type="common">scarce swallowtail</name>
    <dbReference type="NCBI Taxonomy" id="110791"/>
    <lineage>
        <taxon>Eukaryota</taxon>
        <taxon>Metazoa</taxon>
        <taxon>Ecdysozoa</taxon>
        <taxon>Arthropoda</taxon>
        <taxon>Hexapoda</taxon>
        <taxon>Insecta</taxon>
        <taxon>Pterygota</taxon>
        <taxon>Neoptera</taxon>
        <taxon>Endopterygota</taxon>
        <taxon>Lepidoptera</taxon>
        <taxon>Glossata</taxon>
        <taxon>Ditrysia</taxon>
        <taxon>Papilionoidea</taxon>
        <taxon>Papilionidae</taxon>
        <taxon>Papilioninae</taxon>
        <taxon>Iphiclides</taxon>
    </lineage>
</organism>
<feature type="compositionally biased region" description="Acidic residues" evidence="2">
    <location>
        <begin position="336"/>
        <end position="348"/>
    </location>
</feature>
<feature type="coiled-coil region" evidence="1">
    <location>
        <begin position="632"/>
        <end position="666"/>
    </location>
</feature>
<name>A0ABN8IYW6_9NEOP</name>
<feature type="compositionally biased region" description="Polar residues" evidence="2">
    <location>
        <begin position="214"/>
        <end position="236"/>
    </location>
</feature>
<sequence length="838" mass="94105">MEELLGISSKRLCAILDGAEPPSDTESSSTSSSPEKLETISLDSISSDEEILSEGSNKKKKHKHRRHASKSKSKHKRKSSSDKSENGEDRSKASRAGLTVLELLELQARARAIRAQLQQEQATADVTDLTGAPHVSDDEVEIKEEPAEVVEISSEDEKPKLEELQKEIEQTSNNTTEPSNQETQTVTKRINDLIITVPQTKPTRKIKLNRNKALVQNPSDSNIKSNKNILAPSNINAAGKEKEDDSQSKVSIVDSSNKPQKAPENTNAKKSDSSTKIAAKEKQKKRQKKKGKQKSSNKDGSDHDEITLELSDSEKMDLLEDLDRKNFDNVSSSCTEDSESSSDSEDDGDSTKDKSSSKSVEISKRNSDKDPINSTNKDTHVSKDSEETEAHMQILENVENKNVTQEDPKEVTESDNKEQQNVEHAEVVENSSVIPNNQVIEVTTLEDIPIRDDSPNLPDVSENLQNCSITEKGDNETPKKDNEAEIGGESNKPEATDTLKVANRDLSEGELSDRESSEVEASDVKPEVVYISDDESKNKKGHKKKKNKKKEKKAKKEKKSKKFPDFRKDGDQNFFKESNAIIVTTEDLVTSQPNNNPTAETISIGDDDVYEILELSSDSSCNEEGGNTVLSKEPTAQEIEALSAKIDEIEREDVVTEEQIKEHERLETEKNAEDDIQNVSWKDRYLDSKKVRSVLSTSNIFNAMRKKNLELKRKMQEAKRETMVVPSEVIEANPQTNLEEGSIEHYNTLEGSTKYVDPIREVEGLQEKEDANQEMAEGQVTKEMKKDAKQLLKMYKKLLKYNDMNRQRNPNKKKKKKQKKNKDEKNISEPNKEIKIVS</sequence>
<dbReference type="Proteomes" id="UP000837857">
    <property type="component" value="Chromosome 30"/>
</dbReference>
<feature type="non-terminal residue" evidence="3">
    <location>
        <position position="838"/>
    </location>
</feature>
<feature type="compositionally biased region" description="Basic and acidic residues" evidence="2">
    <location>
        <begin position="267"/>
        <end position="281"/>
    </location>
</feature>
<evidence type="ECO:0000313" key="4">
    <source>
        <dbReference type="Proteomes" id="UP000837857"/>
    </source>
</evidence>
<feature type="compositionally biased region" description="Basic and acidic residues" evidence="2">
    <location>
        <begin position="79"/>
        <end position="92"/>
    </location>
</feature>
<gene>
    <name evidence="3" type="ORF">IPOD504_LOCUS12912</name>
</gene>
<feature type="compositionally biased region" description="Basic and acidic residues" evidence="2">
    <location>
        <begin position="404"/>
        <end position="424"/>
    </location>
</feature>
<feature type="compositionally biased region" description="Basic residues" evidence="2">
    <location>
        <begin position="539"/>
        <end position="561"/>
    </location>
</feature>
<feature type="compositionally biased region" description="Basic and acidic residues" evidence="2">
    <location>
        <begin position="821"/>
        <end position="838"/>
    </location>
</feature>
<evidence type="ECO:0000313" key="3">
    <source>
        <dbReference type="EMBL" id="CAH2064819.1"/>
    </source>
</evidence>
<feature type="compositionally biased region" description="Basic residues" evidence="2">
    <location>
        <begin position="58"/>
        <end position="78"/>
    </location>
</feature>
<feature type="region of interest" description="Disordered" evidence="2">
    <location>
        <begin position="116"/>
        <end position="187"/>
    </location>
</feature>
<feature type="compositionally biased region" description="Basic residues" evidence="2">
    <location>
        <begin position="809"/>
        <end position="820"/>
    </location>
</feature>
<dbReference type="EMBL" id="OW152842">
    <property type="protein sequence ID" value="CAH2064819.1"/>
    <property type="molecule type" value="Genomic_DNA"/>
</dbReference>
<evidence type="ECO:0000256" key="2">
    <source>
        <dbReference type="SAM" id="MobiDB-lite"/>
    </source>
</evidence>
<keyword evidence="1" id="KW-0175">Coiled coil</keyword>
<feature type="compositionally biased region" description="Polar residues" evidence="2">
    <location>
        <begin position="170"/>
        <end position="187"/>
    </location>
</feature>